<gene>
    <name evidence="1" type="ORF">C0Z20_19145</name>
</gene>
<protein>
    <submittedName>
        <fullName evidence="1">Uncharacterized protein</fullName>
    </submittedName>
</protein>
<reference evidence="1 2" key="1">
    <citation type="submission" date="2018-01" db="EMBL/GenBank/DDBJ databases">
        <title>Whole genome analyses suggest that Burkholderia sensu lato contains two further novel genera in the rhizoxinica-symbiotica group Mycetohabitans gen. nov., and Trinickia gen. nov.: implications for the evolution of diazotrophy and nodulation in the Burkholderiaceae.</title>
        <authorList>
            <person name="Estrada-de los Santos P."/>
            <person name="Palmer M."/>
            <person name="Chavez-Ramirez B."/>
            <person name="Beukes C."/>
            <person name="Steenkamp E.T."/>
            <person name="Hirsch A.M."/>
            <person name="Manyaka P."/>
            <person name="Maluk M."/>
            <person name="Lafos M."/>
            <person name="Crook M."/>
            <person name="Gross E."/>
            <person name="Simon M.F."/>
            <person name="Bueno dos Reis Junior F."/>
            <person name="Poole P.S."/>
            <person name="Venter S.N."/>
            <person name="James E.K."/>
        </authorList>
    </citation>
    <scope>NUCLEOTIDE SEQUENCE [LARGE SCALE GENOMIC DNA]</scope>
    <source>
        <strain evidence="1 2">JPY 581</strain>
    </source>
</reference>
<dbReference type="Proteomes" id="UP000235777">
    <property type="component" value="Unassembled WGS sequence"/>
</dbReference>
<organism evidence="1 2">
    <name type="scientific">Trinickia symbiotica</name>
    <dbReference type="NCBI Taxonomy" id="863227"/>
    <lineage>
        <taxon>Bacteria</taxon>
        <taxon>Pseudomonadati</taxon>
        <taxon>Pseudomonadota</taxon>
        <taxon>Betaproteobacteria</taxon>
        <taxon>Burkholderiales</taxon>
        <taxon>Burkholderiaceae</taxon>
        <taxon>Trinickia</taxon>
    </lineage>
</organism>
<proteinExistence type="predicted"/>
<evidence type="ECO:0000313" key="2">
    <source>
        <dbReference type="Proteomes" id="UP000235777"/>
    </source>
</evidence>
<comment type="caution">
    <text evidence="1">The sequence shown here is derived from an EMBL/GenBank/DDBJ whole genome shotgun (WGS) entry which is preliminary data.</text>
</comment>
<dbReference type="OrthoDB" id="5293434at2"/>
<dbReference type="RefSeq" id="WP_018444151.1">
    <property type="nucleotide sequence ID" value="NZ_KB890219.1"/>
</dbReference>
<dbReference type="Gene3D" id="1.10.150.240">
    <property type="entry name" value="Putative phosphatase, domain 2"/>
    <property type="match status" value="1"/>
</dbReference>
<accession>A0A2N7X0S5</accession>
<keyword evidence="2" id="KW-1185">Reference proteome</keyword>
<sequence length="136" mass="15131">MTSTAFDDRRLDDDRDLKAHVCAYNMAFAELGLRFRWDTQTLASLASIDGEAARIVTYIETHHPHLLTAYSAEFLSEAILTKKYALRPEALEACAAIAAETKRPSVLQVRTREMRASPCFNDDFSGDFGLPMLSGA</sequence>
<dbReference type="EMBL" id="PNYC01000012">
    <property type="protein sequence ID" value="PMS35230.1"/>
    <property type="molecule type" value="Genomic_DNA"/>
</dbReference>
<dbReference type="InterPro" id="IPR023198">
    <property type="entry name" value="PGP-like_dom2"/>
</dbReference>
<name>A0A2N7X0S5_9BURK</name>
<dbReference type="AlphaFoldDB" id="A0A2N7X0S5"/>
<evidence type="ECO:0000313" key="1">
    <source>
        <dbReference type="EMBL" id="PMS35230.1"/>
    </source>
</evidence>